<reference evidence="2" key="1">
    <citation type="submission" date="2020-05" db="EMBL/GenBank/DDBJ databases">
        <authorList>
            <person name="Chiriac C."/>
            <person name="Salcher M."/>
            <person name="Ghai R."/>
            <person name="Kavagutti S V."/>
        </authorList>
    </citation>
    <scope>NUCLEOTIDE SEQUENCE</scope>
</reference>
<feature type="compositionally biased region" description="Basic residues" evidence="1">
    <location>
        <begin position="250"/>
        <end position="275"/>
    </location>
</feature>
<evidence type="ECO:0000256" key="1">
    <source>
        <dbReference type="SAM" id="MobiDB-lite"/>
    </source>
</evidence>
<evidence type="ECO:0000313" key="2">
    <source>
        <dbReference type="EMBL" id="CAB4984407.1"/>
    </source>
</evidence>
<sequence length="275" mass="29843">MQGEAGLEAQRVAGAEPGRRGTGREERVPHCRCMLGSNSDLDPVLAGISGASHHTRVAVPPQLLHGESIDLSRCGEEAGKHLAGRRALHRDHGARGRGVDGREIGAGSRERRLDAIGVGRVGHDLERGLVEPPHDDVVDDRGVVGIEEVGVLRTTRADTPQVVREGQLQLSERVGSAHQHGAQMADVEHHGRGAAASVLGDGAVLVGEWHVPSAEGHHLRAQRAVRRVERRVLQLHSSNATCVGLATRWPRGRRPPRRQRHARGRAARWLRRPRP</sequence>
<feature type="region of interest" description="Disordered" evidence="1">
    <location>
        <begin position="1"/>
        <end position="27"/>
    </location>
</feature>
<feature type="compositionally biased region" description="Basic and acidic residues" evidence="1">
    <location>
        <begin position="17"/>
        <end position="27"/>
    </location>
</feature>
<accession>A0A6J7MUF9</accession>
<gene>
    <name evidence="2" type="ORF">UFOPK3967_00572</name>
</gene>
<protein>
    <submittedName>
        <fullName evidence="2">Unannotated protein</fullName>
    </submittedName>
</protein>
<organism evidence="2">
    <name type="scientific">freshwater metagenome</name>
    <dbReference type="NCBI Taxonomy" id="449393"/>
    <lineage>
        <taxon>unclassified sequences</taxon>
        <taxon>metagenomes</taxon>
        <taxon>ecological metagenomes</taxon>
    </lineage>
</organism>
<name>A0A6J7MUF9_9ZZZZ</name>
<dbReference type="EMBL" id="CAFBOS010000023">
    <property type="protein sequence ID" value="CAB4984407.1"/>
    <property type="molecule type" value="Genomic_DNA"/>
</dbReference>
<feature type="region of interest" description="Disordered" evidence="1">
    <location>
        <begin position="248"/>
        <end position="275"/>
    </location>
</feature>
<dbReference type="AlphaFoldDB" id="A0A6J7MUF9"/>
<proteinExistence type="predicted"/>